<evidence type="ECO:0000313" key="3">
    <source>
        <dbReference type="Proteomes" id="UP001385951"/>
    </source>
</evidence>
<feature type="compositionally biased region" description="Basic residues" evidence="1">
    <location>
        <begin position="1"/>
        <end position="10"/>
    </location>
</feature>
<reference evidence="2 3" key="1">
    <citation type="submission" date="2022-09" db="EMBL/GenBank/DDBJ databases">
        <authorList>
            <person name="Palmer J.M."/>
        </authorList>
    </citation>
    <scope>NUCLEOTIDE SEQUENCE [LARGE SCALE GENOMIC DNA]</scope>
    <source>
        <strain evidence="2 3">DSM 7382</strain>
    </source>
</reference>
<feature type="compositionally biased region" description="Basic and acidic residues" evidence="1">
    <location>
        <begin position="597"/>
        <end position="606"/>
    </location>
</feature>
<sequence>MAQPSPHKHPTSPSASSLNAPAFPSSANPDFTPRKEFIKGHRVTSTFALLTLSGSSLVRLYRFPPPVVTALQGLFDQSNLIQGGRQDEPKHFSEFSLAGRPWATPKSYKAERLIIDILTIILHHGFILMSSLDYGREQDDHLAISFSKPMLISTGPTSTTALTNGSTISLNVPIRTPFAVSFLSATRLRVISPPLSNTPGVLQSVRGAWRTGVRDEGKVGDNSYEFNFNGYKWYQEDTFAADSLHLILKLLESLDAHGFSLLTSFTLSKRSKTKDFWVFTNSGDDPQPANPGTTTNSPAGSNQELMRELSPHEGNKFATISNGRALPIASGTLNNLHHTRSFSDTTPITSSPLKGTSFSFAKASNIFRLPSSSKNPQPIPTVPEVPASTVTSPEQSPLMGASSIGSCDMTGIGAGPRASTLEPMRVPDIVVTTSQMKPMQSDGHNPLERAFDSPYPVFPARSMSGRLDSNARISTTPLDTSTYISSPFLSSEPKMSNGDSSPHIDNGYIEGHKSTSAVPPQTHLLAPAAFRDSAFSSQTGNSIPITWTGKHPELDQIRNVINTNTGGEVDPNVAGQQHVHHSDHDRSAPHTGARHTPQRDSERNDVYRITFPTIKEQPSKEGDIAQAIHLAMSLTKEDSPPSKQDLRTAASPRTMNVTTVEGVRQSERPDIVNGDVKNRSPPREKREKKQKPATERLDSGWVMVNVEGSKKSPGHGSPPNSARSRTQSPPSSRPSAHTRGSSDSQIPRSRTRSPKTPPAGQASMSAATKTIAMIDAMGAKEQKEKAKANSPFKRFLGRAAGSNDADKSRSPPASDPKRKIPEGTASKMTASEAEQAEEWRGRGREIPSVRQRDRRVDID</sequence>
<dbReference type="EMBL" id="JASBNA010000002">
    <property type="protein sequence ID" value="KAK7694560.1"/>
    <property type="molecule type" value="Genomic_DNA"/>
</dbReference>
<evidence type="ECO:0000256" key="1">
    <source>
        <dbReference type="SAM" id="MobiDB-lite"/>
    </source>
</evidence>
<gene>
    <name evidence="2" type="ORF">QCA50_001746</name>
</gene>
<feature type="compositionally biased region" description="Polar residues" evidence="1">
    <location>
        <begin position="11"/>
        <end position="25"/>
    </location>
</feature>
<feature type="compositionally biased region" description="Basic and acidic residues" evidence="1">
    <location>
        <begin position="778"/>
        <end position="787"/>
    </location>
</feature>
<feature type="compositionally biased region" description="Low complexity" evidence="1">
    <location>
        <begin position="721"/>
        <end position="735"/>
    </location>
</feature>
<feature type="compositionally biased region" description="Basic and acidic residues" evidence="1">
    <location>
        <begin position="664"/>
        <end position="698"/>
    </location>
</feature>
<name>A0AAW0GMX9_9APHY</name>
<accession>A0AAW0GMX9</accession>
<feature type="region of interest" description="Disordered" evidence="1">
    <location>
        <begin position="386"/>
        <end position="407"/>
    </location>
</feature>
<feature type="compositionally biased region" description="Basic and acidic residues" evidence="1">
    <location>
        <begin position="837"/>
        <end position="859"/>
    </location>
</feature>
<feature type="compositionally biased region" description="Basic and acidic residues" evidence="1">
    <location>
        <begin position="804"/>
        <end position="821"/>
    </location>
</feature>
<keyword evidence="3" id="KW-1185">Reference proteome</keyword>
<dbReference type="AlphaFoldDB" id="A0AAW0GMX9"/>
<dbReference type="Proteomes" id="UP001385951">
    <property type="component" value="Unassembled WGS sequence"/>
</dbReference>
<dbReference type="PANTHER" id="PTHR38696:SF1">
    <property type="entry name" value="MEDIATOR OF RNA POLYMERASE II TRANSCRIPTION SUBUNIT 13"/>
    <property type="match status" value="1"/>
</dbReference>
<feature type="region of interest" description="Disordered" evidence="1">
    <location>
        <begin position="1"/>
        <end position="25"/>
    </location>
</feature>
<protein>
    <submittedName>
        <fullName evidence="2">Uncharacterized protein</fullName>
    </submittedName>
</protein>
<dbReference type="PANTHER" id="PTHR38696">
    <property type="entry name" value="MEDIATOR OF RNA POLYMERASE II TRANSCRIPTION SUBUNIT 13"/>
    <property type="match status" value="1"/>
</dbReference>
<evidence type="ECO:0000313" key="2">
    <source>
        <dbReference type="EMBL" id="KAK7694560.1"/>
    </source>
</evidence>
<feature type="region of interest" description="Disordered" evidence="1">
    <location>
        <begin position="564"/>
        <end position="606"/>
    </location>
</feature>
<organism evidence="2 3">
    <name type="scientific">Cerrena zonata</name>
    <dbReference type="NCBI Taxonomy" id="2478898"/>
    <lineage>
        <taxon>Eukaryota</taxon>
        <taxon>Fungi</taxon>
        <taxon>Dikarya</taxon>
        <taxon>Basidiomycota</taxon>
        <taxon>Agaricomycotina</taxon>
        <taxon>Agaricomycetes</taxon>
        <taxon>Polyporales</taxon>
        <taxon>Cerrenaceae</taxon>
        <taxon>Cerrena</taxon>
    </lineage>
</organism>
<feature type="region of interest" description="Disordered" evidence="1">
    <location>
        <begin position="633"/>
        <end position="859"/>
    </location>
</feature>
<comment type="caution">
    <text evidence="2">The sequence shown here is derived from an EMBL/GenBank/DDBJ whole genome shotgun (WGS) entry which is preliminary data.</text>
</comment>
<feature type="region of interest" description="Disordered" evidence="1">
    <location>
        <begin position="280"/>
        <end position="302"/>
    </location>
</feature>
<proteinExistence type="predicted"/>
<feature type="compositionally biased region" description="Basic and acidic residues" evidence="1">
    <location>
        <begin position="635"/>
        <end position="646"/>
    </location>
</feature>